<keyword evidence="3" id="KW-1185">Reference proteome</keyword>
<feature type="chain" id="PRO_5004190854" evidence="1">
    <location>
        <begin position="21"/>
        <end position="158"/>
    </location>
</feature>
<dbReference type="EnsemblBacteria" id="ABF42669">
    <property type="protein sequence ID" value="ABF42669"/>
    <property type="gene ID" value="Acid345_3668"/>
</dbReference>
<proteinExistence type="predicted"/>
<evidence type="ECO:0000313" key="2">
    <source>
        <dbReference type="EMBL" id="ABF42669.1"/>
    </source>
</evidence>
<evidence type="ECO:0000256" key="1">
    <source>
        <dbReference type="SAM" id="SignalP"/>
    </source>
</evidence>
<dbReference type="InterPro" id="IPR036249">
    <property type="entry name" value="Thioredoxin-like_sf"/>
</dbReference>
<dbReference type="Gene3D" id="3.40.30.10">
    <property type="entry name" value="Glutaredoxin"/>
    <property type="match status" value="1"/>
</dbReference>
<dbReference type="EMBL" id="CP000360">
    <property type="protein sequence ID" value="ABF42669.1"/>
    <property type="molecule type" value="Genomic_DNA"/>
</dbReference>
<reference evidence="2 3" key="1">
    <citation type="journal article" date="2009" name="Appl. Environ. Microbiol.">
        <title>Three genomes from the phylum Acidobacteria provide insight into the lifestyles of these microorganisms in soils.</title>
        <authorList>
            <person name="Ward N.L."/>
            <person name="Challacombe J.F."/>
            <person name="Janssen P.H."/>
            <person name="Henrissat B."/>
            <person name="Coutinho P.M."/>
            <person name="Wu M."/>
            <person name="Xie G."/>
            <person name="Haft D.H."/>
            <person name="Sait M."/>
            <person name="Badger J."/>
            <person name="Barabote R.D."/>
            <person name="Bradley B."/>
            <person name="Brettin T.S."/>
            <person name="Brinkac L.M."/>
            <person name="Bruce D."/>
            <person name="Creasy T."/>
            <person name="Daugherty S.C."/>
            <person name="Davidsen T.M."/>
            <person name="DeBoy R.T."/>
            <person name="Detter J.C."/>
            <person name="Dodson R.J."/>
            <person name="Durkin A.S."/>
            <person name="Ganapathy A."/>
            <person name="Gwinn-Giglio M."/>
            <person name="Han C.S."/>
            <person name="Khouri H."/>
            <person name="Kiss H."/>
            <person name="Kothari S.P."/>
            <person name="Madupu R."/>
            <person name="Nelson K.E."/>
            <person name="Nelson W.C."/>
            <person name="Paulsen I."/>
            <person name="Penn K."/>
            <person name="Ren Q."/>
            <person name="Rosovitz M.J."/>
            <person name="Selengut J.D."/>
            <person name="Shrivastava S."/>
            <person name="Sullivan S.A."/>
            <person name="Tapia R."/>
            <person name="Thompson L.S."/>
            <person name="Watkins K.L."/>
            <person name="Yang Q."/>
            <person name="Yu C."/>
            <person name="Zafar N."/>
            <person name="Zhou L."/>
            <person name="Kuske C.R."/>
        </authorList>
    </citation>
    <scope>NUCLEOTIDE SEQUENCE [LARGE SCALE GENOMIC DNA]</scope>
    <source>
        <strain evidence="2 3">Ellin345</strain>
    </source>
</reference>
<gene>
    <name evidence="2" type="ordered locus">Acid345_3668</name>
</gene>
<keyword evidence="1" id="KW-0732">Signal</keyword>
<organism evidence="2 3">
    <name type="scientific">Koribacter versatilis (strain Ellin345)</name>
    <dbReference type="NCBI Taxonomy" id="204669"/>
    <lineage>
        <taxon>Bacteria</taxon>
        <taxon>Pseudomonadati</taxon>
        <taxon>Acidobacteriota</taxon>
        <taxon>Terriglobia</taxon>
        <taxon>Terriglobales</taxon>
        <taxon>Candidatus Korobacteraceae</taxon>
        <taxon>Candidatus Korobacter</taxon>
    </lineage>
</organism>
<dbReference type="OrthoDB" id="7629852at2"/>
<dbReference type="STRING" id="204669.Acid345_3668"/>
<keyword evidence="2" id="KW-0413">Isomerase</keyword>
<dbReference type="PROSITE" id="PS51257">
    <property type="entry name" value="PROKAR_LIPOPROTEIN"/>
    <property type="match status" value="1"/>
</dbReference>
<dbReference type="Pfam" id="PF13899">
    <property type="entry name" value="Thioredoxin_7"/>
    <property type="match status" value="1"/>
</dbReference>
<dbReference type="Proteomes" id="UP000002432">
    <property type="component" value="Chromosome"/>
</dbReference>
<dbReference type="HOGENOM" id="CLU_110659_1_1_0"/>
<dbReference type="AlphaFoldDB" id="Q1IKD1"/>
<accession>Q1IKD1</accession>
<dbReference type="RefSeq" id="WP_011524468.1">
    <property type="nucleotide sequence ID" value="NC_008009.1"/>
</dbReference>
<name>Q1IKD1_KORVE</name>
<sequence length="158" mass="17512">MVISKTHLLALFFVAISACAQSRMVLDTPIYPEGVDAKKEIRAALVQAKAQNKHVLLVFGADWCYDCHVLDYRFHSPEIEPFLDKNFVVVHVNIGRGETNVDLSNKYHIPVDKGVPSIAVVSPTGALLYSTQHGEISPTRRMPATQIVGMLENWAALK</sequence>
<evidence type="ECO:0000313" key="3">
    <source>
        <dbReference type="Proteomes" id="UP000002432"/>
    </source>
</evidence>
<protein>
    <submittedName>
        <fullName evidence="2">Thiol-disulfide isomerase and thioredoxin</fullName>
    </submittedName>
</protein>
<dbReference type="SUPFAM" id="SSF52833">
    <property type="entry name" value="Thioredoxin-like"/>
    <property type="match status" value="1"/>
</dbReference>
<dbReference type="eggNOG" id="COG0526">
    <property type="taxonomic scope" value="Bacteria"/>
</dbReference>
<dbReference type="GO" id="GO:0016853">
    <property type="term" value="F:isomerase activity"/>
    <property type="evidence" value="ECO:0007669"/>
    <property type="project" value="UniProtKB-KW"/>
</dbReference>
<feature type="signal peptide" evidence="1">
    <location>
        <begin position="1"/>
        <end position="20"/>
    </location>
</feature>
<dbReference type="KEGG" id="aba:Acid345_3668"/>